<sequence>MSSDTPTDSSSGSRTDDNGCGIPVIDLSPDRDETKIASELLDAFSTIGFCTLIHHGVPSEIFRKAFLASKSFFELPLATKLRYKYKSPAANRGYIPYGSEKHDKDGEGRFLPADRGETETIAITPDQKETMDIGYDDPSAIPSEKDGVYANEWPTELSPDVFRGALETYFEEMDNLNLRLMHYIGEALGLPDGGRGLVEQCNAKPQNLRLLHYPSTVRDQGTGGDTVLRGNAHTDFGTLTLLAQDSVGGLKVRRADGTWTSVRPVEDSIVVNVGDMLMRWSNDRLKATLHKVESPDAATATAEVSPCAIVPERYSIAFFCNANKDVEIKNLFPDEPAKYEPINAHEYLTQRLAATIST</sequence>
<dbReference type="GO" id="GO:0046872">
    <property type="term" value="F:metal ion binding"/>
    <property type="evidence" value="ECO:0007669"/>
    <property type="project" value="UniProtKB-KW"/>
</dbReference>
<dbReference type="AlphaFoldDB" id="A0A448YZ23"/>
<dbReference type="InterPro" id="IPR005123">
    <property type="entry name" value="Oxoglu/Fe-dep_dioxygenase_dom"/>
</dbReference>
<dbReference type="InterPro" id="IPR027443">
    <property type="entry name" value="IPNS-like_sf"/>
</dbReference>
<organism evidence="5 6">
    <name type="scientific">Pseudo-nitzschia multistriata</name>
    <dbReference type="NCBI Taxonomy" id="183589"/>
    <lineage>
        <taxon>Eukaryota</taxon>
        <taxon>Sar</taxon>
        <taxon>Stramenopiles</taxon>
        <taxon>Ochrophyta</taxon>
        <taxon>Bacillariophyta</taxon>
        <taxon>Bacillariophyceae</taxon>
        <taxon>Bacillariophycidae</taxon>
        <taxon>Bacillariales</taxon>
        <taxon>Bacillariaceae</taxon>
        <taxon>Pseudo-nitzschia</taxon>
    </lineage>
</organism>
<dbReference type="Proteomes" id="UP000291116">
    <property type="component" value="Unassembled WGS sequence"/>
</dbReference>
<dbReference type="PANTHER" id="PTHR47990">
    <property type="entry name" value="2-OXOGLUTARATE (2OG) AND FE(II)-DEPENDENT OXYGENASE SUPERFAMILY PROTEIN-RELATED"/>
    <property type="match status" value="1"/>
</dbReference>
<dbReference type="EMBL" id="CAACVS010000048">
    <property type="protein sequence ID" value="VEU35096.1"/>
    <property type="molecule type" value="Genomic_DNA"/>
</dbReference>
<accession>A0A448YZ23</accession>
<proteinExistence type="inferred from homology"/>
<dbReference type="Gene3D" id="2.60.120.330">
    <property type="entry name" value="B-lactam Antibiotic, Isopenicillin N Synthase, Chain"/>
    <property type="match status" value="1"/>
</dbReference>
<dbReference type="InterPro" id="IPR050231">
    <property type="entry name" value="Iron_ascorbate_oxido_reductase"/>
</dbReference>
<dbReference type="SUPFAM" id="SSF51197">
    <property type="entry name" value="Clavaminate synthase-like"/>
    <property type="match status" value="1"/>
</dbReference>
<keyword evidence="1" id="KW-0479">Metal-binding</keyword>
<dbReference type="Pfam" id="PF03171">
    <property type="entry name" value="2OG-FeII_Oxy"/>
    <property type="match status" value="1"/>
</dbReference>
<dbReference type="EMBL" id="CAACVS010000048">
    <property type="protein sequence ID" value="VEU35097.1"/>
    <property type="molecule type" value="Genomic_DNA"/>
</dbReference>
<feature type="compositionally biased region" description="Low complexity" evidence="2">
    <location>
        <begin position="1"/>
        <end position="13"/>
    </location>
</feature>
<evidence type="ECO:0000256" key="1">
    <source>
        <dbReference type="RuleBase" id="RU003682"/>
    </source>
</evidence>
<dbReference type="InterPro" id="IPR026992">
    <property type="entry name" value="DIOX_N"/>
</dbReference>
<dbReference type="PROSITE" id="PS51471">
    <property type="entry name" value="FE2OG_OXY"/>
    <property type="match status" value="1"/>
</dbReference>
<protein>
    <recommendedName>
        <fullName evidence="3">Fe2OG dioxygenase domain-containing protein</fullName>
    </recommendedName>
</protein>
<dbReference type="GO" id="GO:0016491">
    <property type="term" value="F:oxidoreductase activity"/>
    <property type="evidence" value="ECO:0007669"/>
    <property type="project" value="UniProtKB-KW"/>
</dbReference>
<evidence type="ECO:0000313" key="4">
    <source>
        <dbReference type="EMBL" id="VEU35096.1"/>
    </source>
</evidence>
<keyword evidence="6" id="KW-1185">Reference proteome</keyword>
<keyword evidence="1" id="KW-0560">Oxidoreductase</keyword>
<evidence type="ECO:0000313" key="5">
    <source>
        <dbReference type="EMBL" id="VEU35097.1"/>
    </source>
</evidence>
<comment type="similarity">
    <text evidence="1">Belongs to the iron/ascorbate-dependent oxidoreductase family.</text>
</comment>
<evidence type="ECO:0000313" key="6">
    <source>
        <dbReference type="Proteomes" id="UP000291116"/>
    </source>
</evidence>
<dbReference type="Pfam" id="PF14226">
    <property type="entry name" value="DIOX_N"/>
    <property type="match status" value="1"/>
</dbReference>
<keyword evidence="1" id="KW-0408">Iron</keyword>
<name>A0A448YZ23_9STRA</name>
<feature type="domain" description="Fe2OG dioxygenase" evidence="3">
    <location>
        <begin position="204"/>
        <end position="322"/>
    </location>
</feature>
<feature type="region of interest" description="Disordered" evidence="2">
    <location>
        <begin position="1"/>
        <end position="25"/>
    </location>
</feature>
<reference evidence="5 6" key="1">
    <citation type="submission" date="2019-01" db="EMBL/GenBank/DDBJ databases">
        <authorList>
            <person name="Ferrante I. M."/>
        </authorList>
    </citation>
    <scope>NUCLEOTIDE SEQUENCE [LARGE SCALE GENOMIC DNA]</scope>
    <source>
        <strain evidence="5 6">B856</strain>
    </source>
</reference>
<dbReference type="InterPro" id="IPR044861">
    <property type="entry name" value="IPNS-like_FE2OG_OXY"/>
</dbReference>
<evidence type="ECO:0000256" key="2">
    <source>
        <dbReference type="SAM" id="MobiDB-lite"/>
    </source>
</evidence>
<gene>
    <name evidence="4" type="ORF">PSNMU_V1.4_AUG-EV-PASAV3_0018410</name>
    <name evidence="5" type="ORF">PSNMU_V1.4_AUG-EV-PASAV3_0018430</name>
</gene>
<dbReference type="OrthoDB" id="288590at2759"/>
<evidence type="ECO:0000259" key="3">
    <source>
        <dbReference type="PROSITE" id="PS51471"/>
    </source>
</evidence>